<evidence type="ECO:0000313" key="2">
    <source>
        <dbReference type="Proteomes" id="UP000515211"/>
    </source>
</evidence>
<dbReference type="Proteomes" id="UP000515211">
    <property type="component" value="Chromosome 7"/>
</dbReference>
<gene>
    <name evidence="3" type="primary">LOC107496647</name>
</gene>
<sequence length="423" mass="48947">MAILQAQNEKIALKKKQAKQKEKARRSRPKNRKKRVGGGWEGWEFVEAEGTSGGLLLLWDATGGKTRCVGRVELRVWVMSSSFLFHGDFNNIIQEEERRGVTSLARGQSCSRVDRVLVSLEWLEDFPETRLRGGPRGLSDHCPLIMTVTRLGGGQRPFRSLDAWFTHNGFLRMVKVECRCLGEIQFMDKLKALTIPLGRWHREHFGEEIRKVDDLVSNGVYDGIMEARRKALVCSCKKWYIRKELYWKQMSRSRHAMEMDKNTRYFHNLALARRRNNRIEALRIQGRLVRNQSWIKVAIQDFYKELYHQEQSPNIRFRDGLVRRINEDEASELELMSNADEIKSAVWDCESSKAPGSDGYNMNFIKKCWEEVGREFTDAVMVFFHSALLPAGSNDTWVALAPKFTGAIEIRSYPRCWFGGCGK</sequence>
<dbReference type="KEGG" id="adu:107496647"/>
<dbReference type="AlphaFoldDB" id="A0A6P5MH25"/>
<dbReference type="PANTHER" id="PTHR33710:SF71">
    <property type="entry name" value="ENDONUCLEASE_EXONUCLEASE_PHOSPHATASE DOMAIN-CONTAINING PROTEIN"/>
    <property type="match status" value="1"/>
</dbReference>
<dbReference type="GeneID" id="107496647"/>
<proteinExistence type="predicted"/>
<reference evidence="3" key="2">
    <citation type="submission" date="2025-08" db="UniProtKB">
        <authorList>
            <consortium name="RefSeq"/>
        </authorList>
    </citation>
    <scope>IDENTIFICATION</scope>
    <source>
        <tissue evidence="3">Whole plant</tissue>
    </source>
</reference>
<feature type="compositionally biased region" description="Basic residues" evidence="1">
    <location>
        <begin position="13"/>
        <end position="36"/>
    </location>
</feature>
<reference evidence="2" key="1">
    <citation type="journal article" date="2016" name="Nat. Genet.">
        <title>The genome sequences of Arachis duranensis and Arachis ipaensis, the diploid ancestors of cultivated peanut.</title>
        <authorList>
            <person name="Bertioli D.J."/>
            <person name="Cannon S.B."/>
            <person name="Froenicke L."/>
            <person name="Huang G."/>
            <person name="Farmer A.D."/>
            <person name="Cannon E.K."/>
            <person name="Liu X."/>
            <person name="Gao D."/>
            <person name="Clevenger J."/>
            <person name="Dash S."/>
            <person name="Ren L."/>
            <person name="Moretzsohn M.C."/>
            <person name="Shirasawa K."/>
            <person name="Huang W."/>
            <person name="Vidigal B."/>
            <person name="Abernathy B."/>
            <person name="Chu Y."/>
            <person name="Niederhuth C.E."/>
            <person name="Umale P."/>
            <person name="Araujo A.C."/>
            <person name="Kozik A."/>
            <person name="Kim K.D."/>
            <person name="Burow M.D."/>
            <person name="Varshney R.K."/>
            <person name="Wang X."/>
            <person name="Zhang X."/>
            <person name="Barkley N."/>
            <person name="Guimaraes P.M."/>
            <person name="Isobe S."/>
            <person name="Guo B."/>
            <person name="Liao B."/>
            <person name="Stalker H.T."/>
            <person name="Schmitz R.J."/>
            <person name="Scheffler B.E."/>
            <person name="Leal-Bertioli S.C."/>
            <person name="Xun X."/>
            <person name="Jackson S.A."/>
            <person name="Michelmore R."/>
            <person name="Ozias-Akins P."/>
        </authorList>
    </citation>
    <scope>NUCLEOTIDE SEQUENCE [LARGE SCALE GENOMIC DNA]</scope>
    <source>
        <strain evidence="2">cv. V14167</strain>
    </source>
</reference>
<dbReference type="RefSeq" id="XP_020982281.1">
    <property type="nucleotide sequence ID" value="XM_021126622.1"/>
</dbReference>
<protein>
    <submittedName>
        <fullName evidence="3">Uncharacterized protein LOC107496647</fullName>
    </submittedName>
</protein>
<evidence type="ECO:0000313" key="3">
    <source>
        <dbReference type="RefSeq" id="XP_020982281.1"/>
    </source>
</evidence>
<dbReference type="PANTHER" id="PTHR33710">
    <property type="entry name" value="BNAC02G09200D PROTEIN"/>
    <property type="match status" value="1"/>
</dbReference>
<name>A0A6P5MH25_ARADU</name>
<dbReference type="InterPro" id="IPR036691">
    <property type="entry name" value="Endo/exonu/phosph_ase_sf"/>
</dbReference>
<dbReference type="Gene3D" id="3.60.10.10">
    <property type="entry name" value="Endonuclease/exonuclease/phosphatase"/>
    <property type="match status" value="1"/>
</dbReference>
<organism evidence="2 3">
    <name type="scientific">Arachis duranensis</name>
    <name type="common">Wild peanut</name>
    <dbReference type="NCBI Taxonomy" id="130453"/>
    <lineage>
        <taxon>Eukaryota</taxon>
        <taxon>Viridiplantae</taxon>
        <taxon>Streptophyta</taxon>
        <taxon>Embryophyta</taxon>
        <taxon>Tracheophyta</taxon>
        <taxon>Spermatophyta</taxon>
        <taxon>Magnoliopsida</taxon>
        <taxon>eudicotyledons</taxon>
        <taxon>Gunneridae</taxon>
        <taxon>Pentapetalae</taxon>
        <taxon>rosids</taxon>
        <taxon>fabids</taxon>
        <taxon>Fabales</taxon>
        <taxon>Fabaceae</taxon>
        <taxon>Papilionoideae</taxon>
        <taxon>50 kb inversion clade</taxon>
        <taxon>dalbergioids sensu lato</taxon>
        <taxon>Dalbergieae</taxon>
        <taxon>Pterocarpus clade</taxon>
        <taxon>Arachis</taxon>
    </lineage>
</organism>
<evidence type="ECO:0000256" key="1">
    <source>
        <dbReference type="SAM" id="MobiDB-lite"/>
    </source>
</evidence>
<keyword evidence="2" id="KW-1185">Reference proteome</keyword>
<accession>A0A6P5MH25</accession>
<dbReference type="SUPFAM" id="SSF56219">
    <property type="entry name" value="DNase I-like"/>
    <property type="match status" value="1"/>
</dbReference>
<feature type="region of interest" description="Disordered" evidence="1">
    <location>
        <begin position="13"/>
        <end position="37"/>
    </location>
</feature>